<name>A0A5D0MKP8_FLESI</name>
<dbReference type="GO" id="GO:0008419">
    <property type="term" value="F:RNA lariat debranching enzyme activity"/>
    <property type="evidence" value="ECO:0007669"/>
    <property type="project" value="TreeGrafter"/>
</dbReference>
<organism evidence="2 3">
    <name type="scientific">Flexistipes sinusarabici</name>
    <dbReference type="NCBI Taxonomy" id="2352"/>
    <lineage>
        <taxon>Bacteria</taxon>
        <taxon>Pseudomonadati</taxon>
        <taxon>Deferribacterota</taxon>
        <taxon>Deferribacteres</taxon>
        <taxon>Deferribacterales</taxon>
        <taxon>Flexistipitaceae</taxon>
        <taxon>Flexistipes</taxon>
    </lineage>
</organism>
<accession>A0A5D0MKP8</accession>
<dbReference type="Pfam" id="PF00149">
    <property type="entry name" value="Metallophos"/>
    <property type="match status" value="1"/>
</dbReference>
<reference evidence="2 3" key="1">
    <citation type="submission" date="2019-08" db="EMBL/GenBank/DDBJ databases">
        <title>Genomic characterization of a novel candidate phylum (ARYD3) from a high temperature, high salinity tertiary oil reservoir in north central Oklahoma, USA.</title>
        <authorList>
            <person name="Youssef N.H."/>
            <person name="Yadav A."/>
            <person name="Elshahed M.S."/>
        </authorList>
    </citation>
    <scope>NUCLEOTIDE SEQUENCE [LARGE SCALE GENOMIC DNA]</scope>
    <source>
        <strain evidence="2">ARYD1</strain>
    </source>
</reference>
<dbReference type="AlphaFoldDB" id="A0A5D0MKP8"/>
<dbReference type="PANTHER" id="PTHR12849">
    <property type="entry name" value="RNA LARIAT DEBRANCHING ENZYME"/>
    <property type="match status" value="1"/>
</dbReference>
<dbReference type="PANTHER" id="PTHR12849:SF0">
    <property type="entry name" value="LARIAT DEBRANCHING ENZYME"/>
    <property type="match status" value="1"/>
</dbReference>
<evidence type="ECO:0000313" key="2">
    <source>
        <dbReference type="EMBL" id="TYB33576.1"/>
    </source>
</evidence>
<feature type="domain" description="Calcineurin-like phosphoesterase" evidence="1">
    <location>
        <begin position="1"/>
        <end position="228"/>
    </location>
</feature>
<comment type="caution">
    <text evidence="2">The sequence shown here is derived from an EMBL/GenBank/DDBJ whole genome shotgun (WGS) entry which is preliminary data.</text>
</comment>
<protein>
    <recommendedName>
        <fullName evidence="1">Calcineurin-like phosphoesterase domain-containing protein</fullName>
    </recommendedName>
</protein>
<gene>
    <name evidence="2" type="ORF">FXF49_05585</name>
</gene>
<dbReference type="InterPro" id="IPR029052">
    <property type="entry name" value="Metallo-depent_PP-like"/>
</dbReference>
<dbReference type="Gene3D" id="3.60.21.10">
    <property type="match status" value="1"/>
</dbReference>
<dbReference type="SUPFAM" id="SSF56300">
    <property type="entry name" value="Metallo-dependent phosphatases"/>
    <property type="match status" value="1"/>
</dbReference>
<dbReference type="InterPro" id="IPR004843">
    <property type="entry name" value="Calcineurin-like_PHP"/>
</dbReference>
<sequence length="265" mass="30817">MKIAVFSDTHGKWDSMYERANKSGTDIVLHCGDIEPLRVKEDLDYFPTPTKYKKPYIDGTREMEFAKYYEKGEVPIPTYFISGNHENWNYLFKYVEGPVKLLQNLFYLGCFGYTEINGIKIAGFSKIFGEKDSESFVVDENTGEYKPYRWNPESKRDNSPKRASHYHIADLESLVKITKNTNIDILLLHENPKTKWQKNNIESEYGTDDIDLLIQELKPKYAFCGHMHFRNTNTERYQNTTLVNIEENGMILLECGDDAIVLSSE</sequence>
<dbReference type="RefSeq" id="WP_303700929.1">
    <property type="nucleotide sequence ID" value="NZ_VSIV01000127.1"/>
</dbReference>
<evidence type="ECO:0000313" key="3">
    <source>
        <dbReference type="Proteomes" id="UP000323337"/>
    </source>
</evidence>
<dbReference type="Proteomes" id="UP000323337">
    <property type="component" value="Unassembled WGS sequence"/>
</dbReference>
<dbReference type="GO" id="GO:0000398">
    <property type="term" value="P:mRNA splicing, via spliceosome"/>
    <property type="evidence" value="ECO:0007669"/>
    <property type="project" value="TreeGrafter"/>
</dbReference>
<dbReference type="EMBL" id="VSIV01000127">
    <property type="protein sequence ID" value="TYB33576.1"/>
    <property type="molecule type" value="Genomic_DNA"/>
</dbReference>
<evidence type="ECO:0000259" key="1">
    <source>
        <dbReference type="Pfam" id="PF00149"/>
    </source>
</evidence>
<proteinExistence type="predicted"/>